<accession>A0ABZ0YZC8</accession>
<dbReference type="Proteomes" id="UP001348805">
    <property type="component" value="Segment"/>
</dbReference>
<dbReference type="EMBL" id="OR769219">
    <property type="protein sequence ID" value="WQJ51167.1"/>
    <property type="molecule type" value="Genomic_DNA"/>
</dbReference>
<sequence>MIKNITQIGNKPVSFIKEFINNCTIEEKIDTHYVIVEITSKQTITIKKATGKVVDRVDMILNSMWSQLVTDWNFIKLANQDLFKEHVGYNISMFYFPSNKPLLTEYPNNIKYLIDRITYNDENINPDSFINKIRLKDKFNISIKHNLKKLLNNDNVLNLIQNINGNTKLHYDYNNLFYELIDKSDILAKEPEGYIFKWKKNLYQLIFNTRERINPEKTQYEYLLCDFVSYCKSIKYKDKIHHSYVKTVCALFNDYIINWEEQNHNIENNIDINSIQSPTLGTSFDMGYEYIPDIITMNLCKSNELYKSIFKVLLANLRRGKDNSKCIYMNKKQVDDWNIIMKNIKVRTLTI</sequence>
<organism evidence="1 2">
    <name type="scientific">phage Lak_Megaphage_RVC_AP3_GC26</name>
    <dbReference type="NCBI Taxonomy" id="3109225"/>
    <lineage>
        <taxon>Viruses</taxon>
        <taxon>Duplodnaviria</taxon>
        <taxon>Heunggongvirae</taxon>
        <taxon>Uroviricota</taxon>
        <taxon>Caudoviricetes</taxon>
        <taxon>Caudoviricetes code 15 clade</taxon>
    </lineage>
</organism>
<reference evidence="1 2" key="1">
    <citation type="submission" date="2023-11" db="EMBL/GenBank/DDBJ databases">
        <authorList>
            <person name="Cook R."/>
            <person name="Crisci M."/>
            <person name="Pye H."/>
            <person name="Adriaenssens E."/>
            <person name="Santini J."/>
        </authorList>
    </citation>
    <scope>NUCLEOTIDE SEQUENCE [LARGE SCALE GENOMIC DNA]</scope>
    <source>
        <strain evidence="1">Lak_Megaphage_RVC_AP3_GC26</strain>
    </source>
</reference>
<proteinExistence type="predicted"/>
<evidence type="ECO:0000313" key="2">
    <source>
        <dbReference type="Proteomes" id="UP001348805"/>
    </source>
</evidence>
<protein>
    <submittedName>
        <fullName evidence="1">Uncharacterized protein</fullName>
    </submittedName>
</protein>
<evidence type="ECO:0000313" key="1">
    <source>
        <dbReference type="EMBL" id="WQJ51167.1"/>
    </source>
</evidence>
<name>A0ABZ0YZC8_9CAUD</name>
<keyword evidence="2" id="KW-1185">Reference proteome</keyword>